<feature type="domain" description="SET" evidence="2">
    <location>
        <begin position="96"/>
        <end position="265"/>
    </location>
</feature>
<dbReference type="SMART" id="SM00317">
    <property type="entry name" value="SET"/>
    <property type="match status" value="1"/>
</dbReference>
<dbReference type="Proteomes" id="UP001274830">
    <property type="component" value="Unassembled WGS sequence"/>
</dbReference>
<comment type="caution">
    <text evidence="3">The sequence shown here is derived from an EMBL/GenBank/DDBJ whole genome shotgun (WGS) entry which is preliminary data.</text>
</comment>
<dbReference type="Gene3D" id="1.25.40.10">
    <property type="entry name" value="Tetratricopeptide repeat domain"/>
    <property type="match status" value="1"/>
</dbReference>
<dbReference type="PANTHER" id="PTHR47332">
    <property type="entry name" value="SET DOMAIN-CONTAINING PROTEIN 5"/>
    <property type="match status" value="1"/>
</dbReference>
<organism evidence="3 4">
    <name type="scientific">Recurvomyces mirabilis</name>
    <dbReference type="NCBI Taxonomy" id="574656"/>
    <lineage>
        <taxon>Eukaryota</taxon>
        <taxon>Fungi</taxon>
        <taxon>Dikarya</taxon>
        <taxon>Ascomycota</taxon>
        <taxon>Pezizomycotina</taxon>
        <taxon>Dothideomycetes</taxon>
        <taxon>Dothideomycetidae</taxon>
        <taxon>Mycosphaerellales</taxon>
        <taxon>Teratosphaeriaceae</taxon>
        <taxon>Recurvomyces</taxon>
    </lineage>
</organism>
<keyword evidence="4" id="KW-1185">Reference proteome</keyword>
<evidence type="ECO:0000313" key="3">
    <source>
        <dbReference type="EMBL" id="KAK3678213.1"/>
    </source>
</evidence>
<accession>A0AAE1C504</accession>
<evidence type="ECO:0000313" key="4">
    <source>
        <dbReference type="Proteomes" id="UP001274830"/>
    </source>
</evidence>
<feature type="compositionally biased region" description="Low complexity" evidence="1">
    <location>
        <begin position="60"/>
        <end position="81"/>
    </location>
</feature>
<dbReference type="CDD" id="cd20071">
    <property type="entry name" value="SET_SMYD"/>
    <property type="match status" value="1"/>
</dbReference>
<dbReference type="PROSITE" id="PS50280">
    <property type="entry name" value="SET"/>
    <property type="match status" value="1"/>
</dbReference>
<dbReference type="SUPFAM" id="SSF82199">
    <property type="entry name" value="SET domain"/>
    <property type="match status" value="1"/>
</dbReference>
<dbReference type="InterPro" id="IPR001214">
    <property type="entry name" value="SET_dom"/>
</dbReference>
<feature type="region of interest" description="Disordered" evidence="1">
    <location>
        <begin position="434"/>
        <end position="532"/>
    </location>
</feature>
<sequence>MALPTATEHHGSSLNHVFFASTVNESGQAASNEVTAVGSTVDTVHESTNTSRSASPSIGNSDDLSTSSGSSGSSSALNPLASSFSPKTKKASLYLPPTASRQYELRPIEGKGLGLFATSFIPRGTRIICEAPLLHIPENALHLAWGPYCRLLNPQKQAFDALHCFKPENLNPEHVSRAYLIDANDKALDEEDIEELIQDQARVMGIFACNNFQSGKGLALYETTSRLNHSCVPNVHHSWDPMGKRITVYAVRDIQQDEELCTTYLGGPGVYYVRAQRIELLRSSYGFTCTCPACTDVTGTSENRRQVMAQIAYGLQVYQYGGQGHESIPFVPINPAMALRQSEDLISMLLDEGIASLELCKAYRMASTVALAAKNWEKARGYALDEQDVEAVCLGTEVPDLVACGAAAACWGEEVRACLVKAGVFEVGQKLRRRKGKGGRGGKGRGGNGGGGNARLEPAAAAGGSGGVTGVSSYRNQKKRDRNSRVKAEKIRVEQEREAKVAEKQAKFEAEEAGRREKEQKAEYESSYPALG</sequence>
<reference evidence="3" key="1">
    <citation type="submission" date="2023-07" db="EMBL/GenBank/DDBJ databases">
        <title>Black Yeasts Isolated from many extreme environments.</title>
        <authorList>
            <person name="Coleine C."/>
            <person name="Stajich J.E."/>
            <person name="Selbmann L."/>
        </authorList>
    </citation>
    <scope>NUCLEOTIDE SEQUENCE</scope>
    <source>
        <strain evidence="3">CCFEE 5485</strain>
    </source>
</reference>
<feature type="compositionally biased region" description="Basic and acidic residues" evidence="1">
    <location>
        <begin position="483"/>
        <end position="524"/>
    </location>
</feature>
<gene>
    <name evidence="3" type="ORF">LTR78_002309</name>
</gene>
<feature type="region of interest" description="Disordered" evidence="1">
    <location>
        <begin position="43"/>
        <end position="81"/>
    </location>
</feature>
<feature type="compositionally biased region" description="Polar residues" evidence="1">
    <location>
        <begin position="43"/>
        <end position="59"/>
    </location>
</feature>
<dbReference type="Pfam" id="PF00856">
    <property type="entry name" value="SET"/>
    <property type="match status" value="1"/>
</dbReference>
<evidence type="ECO:0000259" key="2">
    <source>
        <dbReference type="PROSITE" id="PS50280"/>
    </source>
</evidence>
<name>A0AAE1C504_9PEZI</name>
<dbReference type="InterPro" id="IPR011990">
    <property type="entry name" value="TPR-like_helical_dom_sf"/>
</dbReference>
<dbReference type="EMBL" id="JAUTXT010000005">
    <property type="protein sequence ID" value="KAK3678213.1"/>
    <property type="molecule type" value="Genomic_DNA"/>
</dbReference>
<feature type="compositionally biased region" description="Gly residues" evidence="1">
    <location>
        <begin position="444"/>
        <end position="453"/>
    </location>
</feature>
<dbReference type="AlphaFoldDB" id="A0AAE1C504"/>
<dbReference type="PANTHER" id="PTHR47332:SF2">
    <property type="entry name" value="SET-6"/>
    <property type="match status" value="1"/>
</dbReference>
<proteinExistence type="predicted"/>
<dbReference type="InterPro" id="IPR053185">
    <property type="entry name" value="SET_domain_protein"/>
</dbReference>
<dbReference type="InterPro" id="IPR046341">
    <property type="entry name" value="SET_dom_sf"/>
</dbReference>
<protein>
    <recommendedName>
        <fullName evidence="2">SET domain-containing protein</fullName>
    </recommendedName>
</protein>
<evidence type="ECO:0000256" key="1">
    <source>
        <dbReference type="SAM" id="MobiDB-lite"/>
    </source>
</evidence>
<feature type="compositionally biased region" description="Basic residues" evidence="1">
    <location>
        <begin position="434"/>
        <end position="443"/>
    </location>
</feature>
<dbReference type="Gene3D" id="2.170.270.10">
    <property type="entry name" value="SET domain"/>
    <property type="match status" value="1"/>
</dbReference>